<dbReference type="Pfam" id="PF08000">
    <property type="entry name" value="bPH_1"/>
    <property type="match status" value="1"/>
</dbReference>
<evidence type="ECO:0000313" key="2">
    <source>
        <dbReference type="EMBL" id="RSL30239.1"/>
    </source>
</evidence>
<reference evidence="2 3" key="1">
    <citation type="submission" date="2018-10" db="EMBL/GenBank/DDBJ databases">
        <title>Draft genome sequence of Bacillus salarius IM0101, isolated from a hypersaline soil in Inner Mongolia, China.</title>
        <authorList>
            <person name="Yamprayoonswat W."/>
            <person name="Boonvisut S."/>
            <person name="Jumpathong W."/>
            <person name="Sittihan S."/>
            <person name="Ruangsuj P."/>
            <person name="Wanthongcharoen S."/>
            <person name="Thongpramul N."/>
            <person name="Pimmason S."/>
            <person name="Yu B."/>
            <person name="Yasawong M."/>
        </authorList>
    </citation>
    <scope>NUCLEOTIDE SEQUENCE [LARGE SCALE GENOMIC DNA]</scope>
    <source>
        <strain evidence="2 3">IM0101</strain>
    </source>
</reference>
<proteinExistence type="predicted"/>
<name>A0A428MW32_9BACI</name>
<gene>
    <name evidence="2" type="ORF">D7Z54_26910</name>
</gene>
<accession>A0A428MW32</accession>
<evidence type="ECO:0000313" key="3">
    <source>
        <dbReference type="Proteomes" id="UP000275076"/>
    </source>
</evidence>
<dbReference type="RefSeq" id="WP_125560952.1">
    <property type="nucleotide sequence ID" value="NZ_RBVX01000040.1"/>
</dbReference>
<dbReference type="CDD" id="cd13225">
    <property type="entry name" value="PH-like_bacteria"/>
    <property type="match status" value="1"/>
</dbReference>
<protein>
    <submittedName>
        <fullName evidence="2">PH domain-containing protein</fullName>
    </submittedName>
</protein>
<organism evidence="2 3">
    <name type="scientific">Salibacterium salarium</name>
    <dbReference type="NCBI Taxonomy" id="284579"/>
    <lineage>
        <taxon>Bacteria</taxon>
        <taxon>Bacillati</taxon>
        <taxon>Bacillota</taxon>
        <taxon>Bacilli</taxon>
        <taxon>Bacillales</taxon>
        <taxon>Bacillaceae</taxon>
    </lineage>
</organism>
<feature type="domain" description="Bacterial Pleckstrin homology" evidence="1">
    <location>
        <begin position="6"/>
        <end position="119"/>
    </location>
</feature>
<dbReference type="InterPro" id="IPR012544">
    <property type="entry name" value="PHb"/>
</dbReference>
<dbReference type="AlphaFoldDB" id="A0A428MW32"/>
<sequence length="121" mass="13743">MADVNNIMTWTFYEETKVPAEIEDVLVEGETAEIAYKTVRDVAVVTNKRIMIADRQGMTGKKVEVYTIPFSSIVMYSSENGGTFDLNAEMELWTKVGRLKLNLNKKVDVRKLDRLIGSHIL</sequence>
<dbReference type="Proteomes" id="UP000275076">
    <property type="component" value="Unassembled WGS sequence"/>
</dbReference>
<dbReference type="Gene3D" id="2.30.29.50">
    <property type="entry name" value="Bacterial Pleckstrin homology domain"/>
    <property type="match status" value="1"/>
</dbReference>
<dbReference type="OrthoDB" id="9803613at2"/>
<evidence type="ECO:0000259" key="1">
    <source>
        <dbReference type="Pfam" id="PF08000"/>
    </source>
</evidence>
<dbReference type="SUPFAM" id="SSF50729">
    <property type="entry name" value="PH domain-like"/>
    <property type="match status" value="1"/>
</dbReference>
<comment type="caution">
    <text evidence="2">The sequence shown here is derived from an EMBL/GenBank/DDBJ whole genome shotgun (WGS) entry which is preliminary data.</text>
</comment>
<dbReference type="EMBL" id="RBVX01000040">
    <property type="protein sequence ID" value="RSL30239.1"/>
    <property type="molecule type" value="Genomic_DNA"/>
</dbReference>
<keyword evidence="3" id="KW-1185">Reference proteome</keyword>
<dbReference type="InterPro" id="IPR037063">
    <property type="entry name" value="PHb_sf"/>
</dbReference>